<dbReference type="Gene3D" id="3.90.1200.10">
    <property type="match status" value="1"/>
</dbReference>
<reference evidence="2 3" key="1">
    <citation type="submission" date="2022-05" db="EMBL/GenBank/DDBJ databases">
        <title>Streptomyces sp. nov. RY43-2 isolated from soil of a peat swamp forest.</title>
        <authorList>
            <person name="Kanchanasin P."/>
            <person name="Tanasupawat S."/>
            <person name="Phongsopitanun W."/>
        </authorList>
    </citation>
    <scope>NUCLEOTIDE SEQUENCE [LARGE SCALE GENOMIC DNA]</scope>
    <source>
        <strain evidence="2 3">RY43-2</strain>
    </source>
</reference>
<name>A0ABT0ZIF6_9ACTN</name>
<gene>
    <name evidence="2" type="ORF">NGF19_21785</name>
</gene>
<dbReference type="Proteomes" id="UP001523219">
    <property type="component" value="Unassembled WGS sequence"/>
</dbReference>
<dbReference type="Pfam" id="PF01636">
    <property type="entry name" value="APH"/>
    <property type="match status" value="1"/>
</dbReference>
<sequence>MTDSTLPAPALLDWVRKELRTPVSVTAHPSPTREDSRVWALRRPDGVRFCLKVSSRPLSYERETFALRHAVPALGSGHAPQLRASSAEHLALLLTAVPGRPLGRLKLTPAEEVRAHWQGGALLARLHAAGDLSGPRRAEAARSLRAAADEAEEYLQQAAGRLTPAERRLVRELTERLRCLPPLPLAFVHGAARPRNLLWSPASAQACWIGFERARFATVVHDFVPMSCGIWAERPELAAACFRGYGRELVPEEHYALRGLAALDAVRCLVRGPAHHDAATTARGRRTLDQLTAGAFGELHALARSR</sequence>
<comment type="caution">
    <text evidence="2">The sequence shown here is derived from an EMBL/GenBank/DDBJ whole genome shotgun (WGS) entry which is preliminary data.</text>
</comment>
<evidence type="ECO:0000259" key="1">
    <source>
        <dbReference type="Pfam" id="PF01636"/>
    </source>
</evidence>
<proteinExistence type="predicted"/>
<evidence type="ECO:0000313" key="2">
    <source>
        <dbReference type="EMBL" id="MCN9243382.1"/>
    </source>
</evidence>
<dbReference type="SUPFAM" id="SSF56112">
    <property type="entry name" value="Protein kinase-like (PK-like)"/>
    <property type="match status" value="1"/>
</dbReference>
<evidence type="ECO:0000313" key="3">
    <source>
        <dbReference type="Proteomes" id="UP001523219"/>
    </source>
</evidence>
<dbReference type="EMBL" id="JAMWMR010000021">
    <property type="protein sequence ID" value="MCN9243382.1"/>
    <property type="molecule type" value="Genomic_DNA"/>
</dbReference>
<keyword evidence="3" id="KW-1185">Reference proteome</keyword>
<dbReference type="InterPro" id="IPR002575">
    <property type="entry name" value="Aminoglycoside_PTrfase"/>
</dbReference>
<feature type="domain" description="Aminoglycoside phosphotransferase" evidence="1">
    <location>
        <begin position="35"/>
        <end position="252"/>
    </location>
</feature>
<dbReference type="RefSeq" id="WP_252426757.1">
    <property type="nucleotide sequence ID" value="NZ_JAMWMR010000021.1"/>
</dbReference>
<organism evidence="2 3">
    <name type="scientific">Streptomyces macrolidinus</name>
    <dbReference type="NCBI Taxonomy" id="2952607"/>
    <lineage>
        <taxon>Bacteria</taxon>
        <taxon>Bacillati</taxon>
        <taxon>Actinomycetota</taxon>
        <taxon>Actinomycetes</taxon>
        <taxon>Kitasatosporales</taxon>
        <taxon>Streptomycetaceae</taxon>
        <taxon>Streptomyces</taxon>
    </lineage>
</organism>
<protein>
    <submittedName>
        <fullName evidence="2">Aminoglycoside phosphotransferase family protein</fullName>
    </submittedName>
</protein>
<dbReference type="InterPro" id="IPR011009">
    <property type="entry name" value="Kinase-like_dom_sf"/>
</dbReference>
<accession>A0ABT0ZIF6</accession>